<evidence type="ECO:0000313" key="3">
    <source>
        <dbReference type="Proteomes" id="UP000231632"/>
    </source>
</evidence>
<accession>A0A1L8CMJ2</accession>
<keyword evidence="1" id="KW-1133">Transmembrane helix</keyword>
<protein>
    <submittedName>
        <fullName evidence="2">Putative transmembrane protein</fullName>
    </submittedName>
</protein>
<keyword evidence="1 2" id="KW-0812">Transmembrane</keyword>
<dbReference type="EMBL" id="BDFD01000007">
    <property type="protein sequence ID" value="GAV20127.1"/>
    <property type="molecule type" value="Genomic_DNA"/>
</dbReference>
<name>A0A1L8CMJ2_9PROT</name>
<keyword evidence="1" id="KW-0472">Membrane</keyword>
<gene>
    <name evidence="2" type="ORF">MMIC_P1089</name>
</gene>
<dbReference type="Proteomes" id="UP000231632">
    <property type="component" value="Unassembled WGS sequence"/>
</dbReference>
<dbReference type="InterPro" id="IPR019099">
    <property type="entry name" value="Uncharacterised_PGPGW_TM"/>
</dbReference>
<dbReference type="RefSeq" id="WP_072659439.1">
    <property type="nucleotide sequence ID" value="NZ_BDFD01000007.1"/>
</dbReference>
<feature type="transmembrane region" description="Helical" evidence="1">
    <location>
        <begin position="93"/>
        <end position="111"/>
    </location>
</feature>
<feature type="transmembrane region" description="Helical" evidence="1">
    <location>
        <begin position="15"/>
        <end position="41"/>
    </location>
</feature>
<dbReference type="STRING" id="1921010.MMIC_P1089"/>
<organism evidence="2 3">
    <name type="scientific">Mariprofundus micogutta</name>
    <dbReference type="NCBI Taxonomy" id="1921010"/>
    <lineage>
        <taxon>Bacteria</taxon>
        <taxon>Pseudomonadati</taxon>
        <taxon>Pseudomonadota</taxon>
        <taxon>Candidatius Mariprofundia</taxon>
        <taxon>Mariprofundales</taxon>
        <taxon>Mariprofundaceae</taxon>
        <taxon>Mariprofundus</taxon>
    </lineage>
</organism>
<dbReference type="OrthoDB" id="9800130at2"/>
<evidence type="ECO:0000256" key="1">
    <source>
        <dbReference type="SAM" id="Phobius"/>
    </source>
</evidence>
<dbReference type="Pfam" id="PF09656">
    <property type="entry name" value="PGPGW"/>
    <property type="match status" value="1"/>
</dbReference>
<sequence length="142" mass="16165">MESIWMFISEFFDAWGWWVAVGSVAMFVISLAAMPFIVARIPVDYFTHHGRHRMSQSSRHPIFELLLLVLKNILGAVLLLAGIIMLFTPGQGLLSILFGLMIMNYPGKYRLECWIIRKPLIFSSVNSMRKKQGQPPLAEPEA</sequence>
<comment type="caution">
    <text evidence="2">The sequence shown here is derived from an EMBL/GenBank/DDBJ whole genome shotgun (WGS) entry which is preliminary data.</text>
</comment>
<reference evidence="2 3" key="1">
    <citation type="journal article" date="2017" name="Arch. Microbiol.">
        <title>Mariprofundus micogutta sp. nov., a novel iron-oxidizing zetaproteobacterium isolated from a deep-sea hydrothermal field at the Bayonnaise knoll of the Izu-Ogasawara arc, and a description of Mariprofundales ord. nov. and Zetaproteobacteria classis nov.</title>
        <authorList>
            <person name="Makita H."/>
            <person name="Tanaka E."/>
            <person name="Mitsunobu S."/>
            <person name="Miyazaki M."/>
            <person name="Nunoura T."/>
            <person name="Uematsu K."/>
            <person name="Takaki Y."/>
            <person name="Nishi S."/>
            <person name="Shimamura S."/>
            <person name="Takai K."/>
        </authorList>
    </citation>
    <scope>NUCLEOTIDE SEQUENCE [LARGE SCALE GENOMIC DNA]</scope>
    <source>
        <strain evidence="2 3">ET2</strain>
    </source>
</reference>
<proteinExistence type="predicted"/>
<feature type="transmembrane region" description="Helical" evidence="1">
    <location>
        <begin position="62"/>
        <end position="87"/>
    </location>
</feature>
<dbReference type="AlphaFoldDB" id="A0A1L8CMJ2"/>
<keyword evidence="3" id="KW-1185">Reference proteome</keyword>
<evidence type="ECO:0000313" key="2">
    <source>
        <dbReference type="EMBL" id="GAV20127.1"/>
    </source>
</evidence>